<accession>A0A239R603</accession>
<evidence type="ECO:0008006" key="4">
    <source>
        <dbReference type="Google" id="ProtNLM"/>
    </source>
</evidence>
<sequence>MEGIIGTLEFYAPVILLGILLISIVYIMKTYKNRK</sequence>
<organism evidence="2 3">
    <name type="scientific">Streptococcus equinus</name>
    <name type="common">Streptococcus bovis</name>
    <dbReference type="NCBI Taxonomy" id="1335"/>
    <lineage>
        <taxon>Bacteria</taxon>
        <taxon>Bacillati</taxon>
        <taxon>Bacillota</taxon>
        <taxon>Bacilli</taxon>
        <taxon>Lactobacillales</taxon>
        <taxon>Streptococcaceae</taxon>
        <taxon>Streptococcus</taxon>
    </lineage>
</organism>
<keyword evidence="1" id="KW-0812">Transmembrane</keyword>
<protein>
    <recommendedName>
        <fullName evidence="4">QVPTGV class sortase B protein-sorting domain-containing protein</fullName>
    </recommendedName>
</protein>
<evidence type="ECO:0000256" key="1">
    <source>
        <dbReference type="SAM" id="Phobius"/>
    </source>
</evidence>
<name>A0A239R603_STREI</name>
<keyword evidence="1" id="KW-1133">Transmembrane helix</keyword>
<keyword evidence="1" id="KW-0472">Membrane</keyword>
<dbReference type="Proteomes" id="UP000214649">
    <property type="component" value="Unassembled WGS sequence"/>
</dbReference>
<dbReference type="EMBL" id="FZRA01000001">
    <property type="protein sequence ID" value="SNU06303.1"/>
    <property type="molecule type" value="Genomic_DNA"/>
</dbReference>
<gene>
    <name evidence="2" type="ORF">SAMN05216470_0274</name>
</gene>
<dbReference type="AlphaFoldDB" id="A0A239R603"/>
<evidence type="ECO:0000313" key="3">
    <source>
        <dbReference type="Proteomes" id="UP000214649"/>
    </source>
</evidence>
<reference evidence="2 3" key="1">
    <citation type="submission" date="2017-07" db="EMBL/GenBank/DDBJ databases">
        <authorList>
            <person name="Sun Z.S."/>
            <person name="Albrecht U."/>
            <person name="Echele G."/>
            <person name="Lee C.C."/>
        </authorList>
    </citation>
    <scope>NUCLEOTIDE SEQUENCE [LARGE SCALE GENOMIC DNA]</scope>
    <source>
        <strain evidence="2 3">AR3</strain>
    </source>
</reference>
<feature type="transmembrane region" description="Helical" evidence="1">
    <location>
        <begin position="12"/>
        <end position="28"/>
    </location>
</feature>
<evidence type="ECO:0000313" key="2">
    <source>
        <dbReference type="EMBL" id="SNU06303.1"/>
    </source>
</evidence>
<proteinExistence type="predicted"/>